<feature type="transmembrane region" description="Helical" evidence="8">
    <location>
        <begin position="177"/>
        <end position="198"/>
    </location>
</feature>
<protein>
    <recommendedName>
        <fullName evidence="9">Rhodanese domain-containing protein</fullName>
    </recommendedName>
</protein>
<comment type="caution">
    <text evidence="10">The sequence shown here is derived from an EMBL/GenBank/DDBJ whole genome shotgun (WGS) entry which is preliminary data.</text>
</comment>
<dbReference type="Pfam" id="PF13641">
    <property type="entry name" value="Glyco_tranf_2_3"/>
    <property type="match status" value="1"/>
</dbReference>
<keyword evidence="6 8" id="KW-0472">Membrane</keyword>
<evidence type="ECO:0000256" key="8">
    <source>
        <dbReference type="SAM" id="Phobius"/>
    </source>
</evidence>
<keyword evidence="5 8" id="KW-1133">Transmembrane helix</keyword>
<keyword evidence="2" id="KW-0328">Glycosyltransferase</keyword>
<evidence type="ECO:0000256" key="1">
    <source>
        <dbReference type="ARBA" id="ARBA00004141"/>
    </source>
</evidence>
<feature type="transmembrane region" description="Helical" evidence="8">
    <location>
        <begin position="571"/>
        <end position="591"/>
    </location>
</feature>
<evidence type="ECO:0000313" key="10">
    <source>
        <dbReference type="EMBL" id="PZA20383.1"/>
    </source>
</evidence>
<evidence type="ECO:0000256" key="6">
    <source>
        <dbReference type="ARBA" id="ARBA00023136"/>
    </source>
</evidence>
<keyword evidence="3" id="KW-0808">Transferase</keyword>
<dbReference type="PRINTS" id="PR01439">
    <property type="entry name" value="CELLSNTHASEA"/>
</dbReference>
<evidence type="ECO:0000256" key="4">
    <source>
        <dbReference type="ARBA" id="ARBA00022692"/>
    </source>
</evidence>
<dbReference type="CDD" id="cd06421">
    <property type="entry name" value="CESA_CelA_like"/>
    <property type="match status" value="1"/>
</dbReference>
<dbReference type="InterPro" id="IPR001763">
    <property type="entry name" value="Rhodanese-like_dom"/>
</dbReference>
<evidence type="ECO:0000256" key="2">
    <source>
        <dbReference type="ARBA" id="ARBA00022676"/>
    </source>
</evidence>
<dbReference type="Gene3D" id="3.90.550.10">
    <property type="entry name" value="Spore Coat Polysaccharide Biosynthesis Protein SpsA, Chain A"/>
    <property type="match status" value="1"/>
</dbReference>
<feature type="transmembrane region" description="Helical" evidence="8">
    <location>
        <begin position="151"/>
        <end position="171"/>
    </location>
</feature>
<dbReference type="InterPro" id="IPR003919">
    <property type="entry name" value="Cell_synth_A"/>
</dbReference>
<dbReference type="SUPFAM" id="SSF53448">
    <property type="entry name" value="Nucleotide-diphospho-sugar transferases"/>
    <property type="match status" value="1"/>
</dbReference>
<dbReference type="AlphaFoldDB" id="A0A323V8L4"/>
<feature type="compositionally biased region" description="Basic and acidic residues" evidence="7">
    <location>
        <begin position="41"/>
        <end position="62"/>
    </location>
</feature>
<feature type="transmembrane region" description="Helical" evidence="8">
    <location>
        <begin position="603"/>
        <end position="624"/>
    </location>
</feature>
<dbReference type="PANTHER" id="PTHR43867:SF2">
    <property type="entry name" value="CELLULOSE SYNTHASE CATALYTIC SUBUNIT A [UDP-FORMING]"/>
    <property type="match status" value="1"/>
</dbReference>
<evidence type="ECO:0000256" key="7">
    <source>
        <dbReference type="SAM" id="MobiDB-lite"/>
    </source>
</evidence>
<dbReference type="OrthoDB" id="9806824at2"/>
<dbReference type="GO" id="GO:0005886">
    <property type="term" value="C:plasma membrane"/>
    <property type="evidence" value="ECO:0007669"/>
    <property type="project" value="TreeGrafter"/>
</dbReference>
<feature type="compositionally biased region" description="Low complexity" evidence="7">
    <location>
        <begin position="646"/>
        <end position="664"/>
    </location>
</feature>
<evidence type="ECO:0000256" key="5">
    <source>
        <dbReference type="ARBA" id="ARBA00022989"/>
    </source>
</evidence>
<feature type="region of interest" description="Disordered" evidence="7">
    <location>
        <begin position="34"/>
        <end position="89"/>
    </location>
</feature>
<dbReference type="GO" id="GO:0016759">
    <property type="term" value="F:cellulose synthase activity"/>
    <property type="evidence" value="ECO:0007669"/>
    <property type="project" value="InterPro"/>
</dbReference>
<dbReference type="GO" id="GO:0035438">
    <property type="term" value="F:cyclic-di-GMP binding"/>
    <property type="evidence" value="ECO:0007669"/>
    <property type="project" value="InterPro"/>
</dbReference>
<dbReference type="GO" id="GO:0006011">
    <property type="term" value="P:UDP-alpha-D-glucose metabolic process"/>
    <property type="evidence" value="ECO:0007669"/>
    <property type="project" value="InterPro"/>
</dbReference>
<comment type="subcellular location">
    <subcellularLocation>
        <location evidence="1">Membrane</location>
        <topology evidence="1">Multi-pass membrane protein</topology>
    </subcellularLocation>
</comment>
<dbReference type="Proteomes" id="UP000247602">
    <property type="component" value="Unassembled WGS sequence"/>
</dbReference>
<gene>
    <name evidence="10" type="ORF">DMO24_15750</name>
</gene>
<feature type="transmembrane region" description="Helical" evidence="8">
    <location>
        <begin position="497"/>
        <end position="519"/>
    </location>
</feature>
<dbReference type="InterPro" id="IPR029044">
    <property type="entry name" value="Nucleotide-diphossugar_trans"/>
</dbReference>
<evidence type="ECO:0000259" key="9">
    <source>
        <dbReference type="PROSITE" id="PS50206"/>
    </source>
</evidence>
<reference evidence="10 11" key="1">
    <citation type="submission" date="2018-06" db="EMBL/GenBank/DDBJ databases">
        <title>Draft genome sequence of Modestobacter versicolor CP153-2.</title>
        <authorList>
            <person name="Gundlapally S.R."/>
        </authorList>
    </citation>
    <scope>NUCLEOTIDE SEQUENCE [LARGE SCALE GENOMIC DNA]</scope>
    <source>
        <strain evidence="10 11">CP153-2</strain>
    </source>
</reference>
<name>A0A323V8L4_9ACTN</name>
<keyword evidence="4 8" id="KW-0812">Transmembrane</keyword>
<dbReference type="InterPro" id="IPR050321">
    <property type="entry name" value="Glycosyltr_2/OpgH_subfam"/>
</dbReference>
<dbReference type="PROSITE" id="PS50206">
    <property type="entry name" value="RHODANESE_3"/>
    <property type="match status" value="1"/>
</dbReference>
<organism evidence="10 11">
    <name type="scientific">Modestobacter versicolor</name>
    <dbReference type="NCBI Taxonomy" id="429133"/>
    <lineage>
        <taxon>Bacteria</taxon>
        <taxon>Bacillati</taxon>
        <taxon>Actinomycetota</taxon>
        <taxon>Actinomycetes</taxon>
        <taxon>Geodermatophilales</taxon>
        <taxon>Geodermatophilaceae</taxon>
        <taxon>Modestobacter</taxon>
    </lineage>
</organism>
<keyword evidence="11" id="KW-1185">Reference proteome</keyword>
<proteinExistence type="predicted"/>
<dbReference type="PANTHER" id="PTHR43867">
    <property type="entry name" value="CELLULOSE SYNTHASE CATALYTIC SUBUNIT A [UDP-FORMING]"/>
    <property type="match status" value="1"/>
</dbReference>
<feature type="transmembrane region" description="Helical" evidence="8">
    <location>
        <begin position="472"/>
        <end position="491"/>
    </location>
</feature>
<feature type="region of interest" description="Disordered" evidence="7">
    <location>
        <begin position="628"/>
        <end position="664"/>
    </location>
</feature>
<accession>A0A323V8L4</accession>
<dbReference type="EMBL" id="QKNV01000188">
    <property type="protein sequence ID" value="PZA20383.1"/>
    <property type="molecule type" value="Genomic_DNA"/>
</dbReference>
<sequence length="664" mass="72457">MAVGAGRPLARRGARRGAARAAVAARRGVDVAGRAGRGLRPRRDAGRRLRGAGDVRRGDGLLHRRRARPGRGGLHRGAAPGVRRGHRQPGRAARLLRLQLGVVRHGPAPRRPARPDRDGAVDAVDLTPTQTQAQASAPDAHAFLTHLPNRGFLVGNVVLAVVYTLVITFAFEHGNPVLFAALIATELFHLVQIVGYCWTVWGRDRERAFDPSFSAPVDVLITVCGEPVDIVRRTAQAALAMRYPGPVQVYLLNDGLVAGKADWREIEELADELGVTCLTRVTPGGAKAGNINHALARTHSEFFVVFDADHVPAPSFLAEVMGWFVDDRMGFVQTPQYYANQDQNRITRVAWDQQTLFFGPIMAGKSRLGSAFMCGTNMAVRRSAVLEAGGMCEENIAEDFLTSLFMHEKGWQSVYVPKVLAEGLAPDDFLNYYKQQFRWTRGSLEVIFKYNPLLRRGLTWSQRLQYLISASYYLSGSVIILDAMLPVVFLLTGQTPIVTSTMTLALVFVPYMWINLYVLQRTSNFTYSFQAIAFSLSAWWLQLTALAAVLTNRKTSFAVTSKTTHDGARPNFLRLVVPQLVFAAVGAAALGVGAGREGFSPSLMANVAWLTVHVAISVPFIVAASPSRKRGPRHAAPASLPRPARTGTQPLAPTTAPALQPAHD</sequence>
<evidence type="ECO:0000313" key="11">
    <source>
        <dbReference type="Proteomes" id="UP000247602"/>
    </source>
</evidence>
<evidence type="ECO:0000256" key="3">
    <source>
        <dbReference type="ARBA" id="ARBA00022679"/>
    </source>
</evidence>
<feature type="domain" description="Rhodanese" evidence="9">
    <location>
        <begin position="218"/>
        <end position="268"/>
    </location>
</feature>